<comment type="caution">
    <text evidence="1">The sequence shown here is derived from an EMBL/GenBank/DDBJ whole genome shotgun (WGS) entry which is preliminary data.</text>
</comment>
<proteinExistence type="predicted"/>
<dbReference type="Proteomes" id="UP000031057">
    <property type="component" value="Unassembled WGS sequence"/>
</dbReference>
<sequence>MALEAEDIARIDALSRALKDSVEPASVAYALQRLVPDLTLRHCDASDVLEEPFRAVGGCDLHLLDTSGHCIRVTEDPAEATGILLAAKVPA</sequence>
<accession>A0A0B1ZN72</accession>
<dbReference type="OrthoDB" id="7960540at2"/>
<organism evidence="1 2">
    <name type="scientific">Novosphingobium malaysiense</name>
    <dbReference type="NCBI Taxonomy" id="1348853"/>
    <lineage>
        <taxon>Bacteria</taxon>
        <taxon>Pseudomonadati</taxon>
        <taxon>Pseudomonadota</taxon>
        <taxon>Alphaproteobacteria</taxon>
        <taxon>Sphingomonadales</taxon>
        <taxon>Sphingomonadaceae</taxon>
        <taxon>Novosphingobium</taxon>
    </lineage>
</organism>
<gene>
    <name evidence="1" type="ORF">LK12_15465</name>
</gene>
<dbReference type="RefSeq" id="WP_039285935.1">
    <property type="nucleotide sequence ID" value="NZ_JTDI01000004.1"/>
</dbReference>
<reference evidence="1 2" key="1">
    <citation type="submission" date="2014-10" db="EMBL/GenBank/DDBJ databases">
        <title>Genome sequence of Novosphingobium malaysiense MUSC 273(T).</title>
        <authorList>
            <person name="Lee L.-H."/>
        </authorList>
    </citation>
    <scope>NUCLEOTIDE SEQUENCE [LARGE SCALE GENOMIC DNA]</scope>
    <source>
        <strain evidence="1 2">MUSC 273</strain>
    </source>
</reference>
<protein>
    <submittedName>
        <fullName evidence="1">Uncharacterized protein</fullName>
    </submittedName>
</protein>
<dbReference type="AlphaFoldDB" id="A0A0B1ZN72"/>
<evidence type="ECO:0000313" key="2">
    <source>
        <dbReference type="Proteomes" id="UP000031057"/>
    </source>
</evidence>
<name>A0A0B1ZN72_9SPHN</name>
<keyword evidence="2" id="KW-1185">Reference proteome</keyword>
<dbReference type="STRING" id="1348853.LK12_15465"/>
<evidence type="ECO:0000313" key="1">
    <source>
        <dbReference type="EMBL" id="KHK90711.1"/>
    </source>
</evidence>
<dbReference type="EMBL" id="JTDI01000004">
    <property type="protein sequence ID" value="KHK90711.1"/>
    <property type="molecule type" value="Genomic_DNA"/>
</dbReference>